<dbReference type="SMART" id="SM00822">
    <property type="entry name" value="PKS_KR"/>
    <property type="match status" value="1"/>
</dbReference>
<accession>A0A1M5ISC1</accession>
<dbReference type="NCBIfam" id="NF009093">
    <property type="entry name" value="PRK12429.1"/>
    <property type="match status" value="1"/>
</dbReference>
<dbReference type="InterPro" id="IPR011294">
    <property type="entry name" value="3-OHbutyrate_DH"/>
</dbReference>
<feature type="domain" description="Ketoreductase" evidence="3">
    <location>
        <begin position="10"/>
        <end position="191"/>
    </location>
</feature>
<evidence type="ECO:0000259" key="3">
    <source>
        <dbReference type="SMART" id="SM00822"/>
    </source>
</evidence>
<organism evidence="4 5">
    <name type="scientific">Kaistia soli DSM 19436</name>
    <dbReference type="NCBI Taxonomy" id="1122133"/>
    <lineage>
        <taxon>Bacteria</taxon>
        <taxon>Pseudomonadati</taxon>
        <taxon>Pseudomonadota</taxon>
        <taxon>Alphaproteobacteria</taxon>
        <taxon>Hyphomicrobiales</taxon>
        <taxon>Kaistiaceae</taxon>
        <taxon>Kaistia</taxon>
    </lineage>
</organism>
<comment type="similarity">
    <text evidence="1 2">Belongs to the short-chain dehydrogenases/reductases (SDR) family.</text>
</comment>
<dbReference type="InterPro" id="IPR050259">
    <property type="entry name" value="SDR"/>
</dbReference>
<dbReference type="AlphaFoldDB" id="A0A1M5ISC1"/>
<dbReference type="Gene3D" id="3.40.50.720">
    <property type="entry name" value="NAD(P)-binding Rossmann-like Domain"/>
    <property type="match status" value="1"/>
</dbReference>
<dbReference type="EMBL" id="FQUP01000004">
    <property type="protein sequence ID" value="SHG31217.1"/>
    <property type="molecule type" value="Genomic_DNA"/>
</dbReference>
<dbReference type="OrthoDB" id="9804774at2"/>
<keyword evidence="5" id="KW-1185">Reference proteome</keyword>
<dbReference type="InterPro" id="IPR002347">
    <property type="entry name" value="SDR_fam"/>
</dbReference>
<dbReference type="InterPro" id="IPR020904">
    <property type="entry name" value="Sc_DH/Rdtase_CS"/>
</dbReference>
<name>A0A1M5ISC1_9HYPH</name>
<evidence type="ECO:0000256" key="2">
    <source>
        <dbReference type="RuleBase" id="RU000363"/>
    </source>
</evidence>
<dbReference type="GO" id="GO:0032787">
    <property type="term" value="P:monocarboxylic acid metabolic process"/>
    <property type="evidence" value="ECO:0007669"/>
    <property type="project" value="UniProtKB-ARBA"/>
</dbReference>
<dbReference type="SUPFAM" id="SSF51735">
    <property type="entry name" value="NAD(P)-binding Rossmann-fold domains"/>
    <property type="match status" value="1"/>
</dbReference>
<dbReference type="PANTHER" id="PTHR42879">
    <property type="entry name" value="3-OXOACYL-(ACYL-CARRIER-PROTEIN) REDUCTASE"/>
    <property type="match status" value="1"/>
</dbReference>
<dbReference type="InterPro" id="IPR036291">
    <property type="entry name" value="NAD(P)-bd_dom_sf"/>
</dbReference>
<gene>
    <name evidence="4" type="ORF">SAMN02745157_3986</name>
</gene>
<evidence type="ECO:0000313" key="4">
    <source>
        <dbReference type="EMBL" id="SHG31217.1"/>
    </source>
</evidence>
<sequence length="265" mass="28039">MSNERHLRGKTALVTGSTSGIGLAIARAYAKAGAHVVLNGFGDADEIEAMRKTLAGEHDVEVRYHATDMTDVAAIEAMVAEVEAEFGAIDLLVNNAGVQHVAPVHEFPVDKWNLIIALNLSAAFHAMRLVIPQMKKKGWGRIVSTASAHALVASPYKSAYVAAKHGIAGLTKTVALEVAESGITVNAISPGYVWTPLVEKQIPATMAARGLTEEQVKRDVLLAAQPTRQFVTVDEIAALALFLTTDAARNITGALQVIDGGWTAA</sequence>
<evidence type="ECO:0000313" key="5">
    <source>
        <dbReference type="Proteomes" id="UP000184485"/>
    </source>
</evidence>
<dbReference type="PRINTS" id="PR00080">
    <property type="entry name" value="SDRFAMILY"/>
</dbReference>
<evidence type="ECO:0000256" key="1">
    <source>
        <dbReference type="ARBA" id="ARBA00006484"/>
    </source>
</evidence>
<reference evidence="4 5" key="1">
    <citation type="submission" date="2016-11" db="EMBL/GenBank/DDBJ databases">
        <authorList>
            <person name="Jaros S."/>
            <person name="Januszkiewicz K."/>
            <person name="Wedrychowicz H."/>
        </authorList>
    </citation>
    <scope>NUCLEOTIDE SEQUENCE [LARGE SCALE GENOMIC DNA]</scope>
    <source>
        <strain evidence="4 5">DSM 19436</strain>
    </source>
</reference>
<dbReference type="Proteomes" id="UP000184485">
    <property type="component" value="Unassembled WGS sequence"/>
</dbReference>
<dbReference type="PRINTS" id="PR00081">
    <property type="entry name" value="GDHRDH"/>
</dbReference>
<dbReference type="STRING" id="1122133.SAMN02745157_3986"/>
<dbReference type="PROSITE" id="PS00061">
    <property type="entry name" value="ADH_SHORT"/>
    <property type="match status" value="1"/>
</dbReference>
<dbReference type="InterPro" id="IPR057326">
    <property type="entry name" value="KR_dom"/>
</dbReference>
<dbReference type="FunFam" id="3.40.50.720:FF:000084">
    <property type="entry name" value="Short-chain dehydrogenase reductase"/>
    <property type="match status" value="1"/>
</dbReference>
<dbReference type="Pfam" id="PF00106">
    <property type="entry name" value="adh_short"/>
    <property type="match status" value="1"/>
</dbReference>
<dbReference type="GO" id="GO:0003858">
    <property type="term" value="F:3-hydroxybutyrate dehydrogenase activity"/>
    <property type="evidence" value="ECO:0007669"/>
    <property type="project" value="InterPro"/>
</dbReference>
<proteinExistence type="inferred from homology"/>
<dbReference type="RefSeq" id="WP_073056349.1">
    <property type="nucleotide sequence ID" value="NZ_FQUP01000004.1"/>
</dbReference>
<dbReference type="NCBIfam" id="TIGR01963">
    <property type="entry name" value="PHB_DH"/>
    <property type="match status" value="1"/>
</dbReference>
<protein>
    <submittedName>
        <fullName evidence="4">3-hydroxybutyrate dehydrogenase</fullName>
    </submittedName>
</protein>
<dbReference type="PANTHER" id="PTHR42879:SF2">
    <property type="entry name" value="3-OXOACYL-[ACYL-CARRIER-PROTEIN] REDUCTASE FABG"/>
    <property type="match status" value="1"/>
</dbReference>